<protein>
    <submittedName>
        <fullName evidence="1">Uncharacterized protein</fullName>
    </submittedName>
</protein>
<dbReference type="Proteomes" id="UP000235672">
    <property type="component" value="Unassembled WGS sequence"/>
</dbReference>
<keyword evidence="2" id="KW-1185">Reference proteome</keyword>
<proteinExistence type="predicted"/>
<name>A0A2J6QDZ8_9HELO</name>
<sequence>MEKHSQGVSVPEIALVHGNGICKIDDVARGCVLHMKSTASAPQAGAFMQIIFYQRVSGGSTLSVRLSAVVALRALLLLAGKMVSSTTRRRSLWNHHLSDRLMFLPPPLGSSMKQPLTDRGVNSNYVTRTLDLSRLGICHSILPLRPRIKSNQITTRLVANSSPPEALLRVWWGFCGEERHSDS</sequence>
<evidence type="ECO:0000313" key="2">
    <source>
        <dbReference type="Proteomes" id="UP000235672"/>
    </source>
</evidence>
<dbReference type="AlphaFoldDB" id="A0A2J6QDZ8"/>
<organism evidence="1 2">
    <name type="scientific">Hyaloscypha hepaticicola</name>
    <dbReference type="NCBI Taxonomy" id="2082293"/>
    <lineage>
        <taxon>Eukaryota</taxon>
        <taxon>Fungi</taxon>
        <taxon>Dikarya</taxon>
        <taxon>Ascomycota</taxon>
        <taxon>Pezizomycotina</taxon>
        <taxon>Leotiomycetes</taxon>
        <taxon>Helotiales</taxon>
        <taxon>Hyaloscyphaceae</taxon>
        <taxon>Hyaloscypha</taxon>
    </lineage>
</organism>
<gene>
    <name evidence="1" type="ORF">NA56DRAFT_488032</name>
</gene>
<reference evidence="1 2" key="1">
    <citation type="submission" date="2016-05" db="EMBL/GenBank/DDBJ databases">
        <title>A degradative enzymes factory behind the ericoid mycorrhizal symbiosis.</title>
        <authorList>
            <consortium name="DOE Joint Genome Institute"/>
            <person name="Martino E."/>
            <person name="Morin E."/>
            <person name="Grelet G."/>
            <person name="Kuo A."/>
            <person name="Kohler A."/>
            <person name="Daghino S."/>
            <person name="Barry K."/>
            <person name="Choi C."/>
            <person name="Cichocki N."/>
            <person name="Clum A."/>
            <person name="Copeland A."/>
            <person name="Hainaut M."/>
            <person name="Haridas S."/>
            <person name="Labutti K."/>
            <person name="Lindquist E."/>
            <person name="Lipzen A."/>
            <person name="Khouja H.-R."/>
            <person name="Murat C."/>
            <person name="Ohm R."/>
            <person name="Olson A."/>
            <person name="Spatafora J."/>
            <person name="Veneault-Fourrey C."/>
            <person name="Henrissat B."/>
            <person name="Grigoriev I."/>
            <person name="Martin F."/>
            <person name="Perotto S."/>
        </authorList>
    </citation>
    <scope>NUCLEOTIDE SEQUENCE [LARGE SCALE GENOMIC DNA]</scope>
    <source>
        <strain evidence="1 2">UAMH 7357</strain>
    </source>
</reference>
<accession>A0A2J6QDZ8</accession>
<evidence type="ECO:0000313" key="1">
    <source>
        <dbReference type="EMBL" id="PMD24468.1"/>
    </source>
</evidence>
<dbReference type="EMBL" id="KZ613472">
    <property type="protein sequence ID" value="PMD24468.1"/>
    <property type="molecule type" value="Genomic_DNA"/>
</dbReference>